<dbReference type="RefSeq" id="WP_092599102.1">
    <property type="nucleotide sequence ID" value="NZ_FNFI01000010.1"/>
</dbReference>
<organism evidence="1 2">
    <name type="scientific">Jeotgalicoccus aerolatus</name>
    <dbReference type="NCBI Taxonomy" id="709510"/>
    <lineage>
        <taxon>Bacteria</taxon>
        <taxon>Bacillati</taxon>
        <taxon>Bacillota</taxon>
        <taxon>Bacilli</taxon>
        <taxon>Bacillales</taxon>
        <taxon>Staphylococcaceae</taxon>
        <taxon>Jeotgalicoccus</taxon>
    </lineage>
</organism>
<sequence>MDLFLKVVEKRRDEIVENMFKKAHFLSEHPGVDAGFPDVRVVEFHTLDDSLLLCSNAESGKILDIFNDFED</sequence>
<evidence type="ECO:0000313" key="2">
    <source>
        <dbReference type="Proteomes" id="UP000242700"/>
    </source>
</evidence>
<protein>
    <submittedName>
        <fullName evidence="1">Uncharacterized protein</fullName>
    </submittedName>
</protein>
<dbReference type="Proteomes" id="UP000242700">
    <property type="component" value="Unassembled WGS sequence"/>
</dbReference>
<gene>
    <name evidence="1" type="ORF">SAMN05216187_11095</name>
</gene>
<evidence type="ECO:0000313" key="1">
    <source>
        <dbReference type="EMBL" id="SDK56756.1"/>
    </source>
</evidence>
<dbReference type="AlphaFoldDB" id="A0A1G9CYI3"/>
<dbReference type="EMBL" id="FNFI01000010">
    <property type="protein sequence ID" value="SDK56756.1"/>
    <property type="molecule type" value="Genomic_DNA"/>
</dbReference>
<reference evidence="2" key="1">
    <citation type="submission" date="2016-10" db="EMBL/GenBank/DDBJ databases">
        <authorList>
            <person name="Varghese N."/>
            <person name="Submissions S."/>
        </authorList>
    </citation>
    <scope>NUCLEOTIDE SEQUENCE [LARGE SCALE GENOMIC DNA]</scope>
    <source>
        <strain evidence="2">CGMCC 1.8911</strain>
    </source>
</reference>
<accession>A0A1G9CYI3</accession>
<proteinExistence type="predicted"/>
<name>A0A1G9CYI3_9STAP</name>